<dbReference type="SUPFAM" id="SSF50630">
    <property type="entry name" value="Acid proteases"/>
    <property type="match status" value="1"/>
</dbReference>
<feature type="compositionally biased region" description="Basic and acidic residues" evidence="1">
    <location>
        <begin position="1"/>
        <end position="21"/>
    </location>
</feature>
<feature type="non-terminal residue" evidence="2">
    <location>
        <position position="1"/>
    </location>
</feature>
<evidence type="ECO:0000313" key="3">
    <source>
        <dbReference type="Proteomes" id="UP000037035"/>
    </source>
</evidence>
<feature type="region of interest" description="Disordered" evidence="1">
    <location>
        <begin position="1"/>
        <end position="33"/>
    </location>
</feature>
<accession>A0A0L6UB52</accession>
<reference evidence="2 3" key="1">
    <citation type="submission" date="2015-08" db="EMBL/GenBank/DDBJ databases">
        <title>Next Generation Sequencing and Analysis of the Genome of Puccinia sorghi L Schw, the Causal Agent of Maize Common Rust.</title>
        <authorList>
            <person name="Rochi L."/>
            <person name="Burguener G."/>
            <person name="Darino M."/>
            <person name="Turjanski A."/>
            <person name="Kreff E."/>
            <person name="Dieguez M.J."/>
            <person name="Sacco F."/>
        </authorList>
    </citation>
    <scope>NUCLEOTIDE SEQUENCE [LARGE SCALE GENOMIC DNA]</scope>
    <source>
        <strain evidence="2 3">RO10H11247</strain>
    </source>
</reference>
<dbReference type="EMBL" id="LAVV01013276">
    <property type="protein sequence ID" value="KNZ45784.1"/>
    <property type="molecule type" value="Genomic_DNA"/>
</dbReference>
<organism evidence="2 3">
    <name type="scientific">Puccinia sorghi</name>
    <dbReference type="NCBI Taxonomy" id="27349"/>
    <lineage>
        <taxon>Eukaryota</taxon>
        <taxon>Fungi</taxon>
        <taxon>Dikarya</taxon>
        <taxon>Basidiomycota</taxon>
        <taxon>Pucciniomycotina</taxon>
        <taxon>Pucciniomycetes</taxon>
        <taxon>Pucciniales</taxon>
        <taxon>Pucciniaceae</taxon>
        <taxon>Puccinia</taxon>
    </lineage>
</organism>
<name>A0A0L6UB52_9BASI</name>
<dbReference type="VEuPathDB" id="FungiDB:VP01_7803g1"/>
<dbReference type="AlphaFoldDB" id="A0A0L6UB52"/>
<feature type="region of interest" description="Disordered" evidence="1">
    <location>
        <begin position="64"/>
        <end position="106"/>
    </location>
</feature>
<protein>
    <recommendedName>
        <fullName evidence="4">Peptidase A2 domain-containing protein</fullName>
    </recommendedName>
</protein>
<dbReference type="CDD" id="cd00303">
    <property type="entry name" value="retropepsin_like"/>
    <property type="match status" value="1"/>
</dbReference>
<gene>
    <name evidence="2" type="ORF">VP01_7803g1</name>
</gene>
<keyword evidence="3" id="KW-1185">Reference proteome</keyword>
<dbReference type="Proteomes" id="UP000037035">
    <property type="component" value="Unassembled WGS sequence"/>
</dbReference>
<evidence type="ECO:0000313" key="2">
    <source>
        <dbReference type="EMBL" id="KNZ45784.1"/>
    </source>
</evidence>
<comment type="caution">
    <text evidence="2">The sequence shown here is derived from an EMBL/GenBank/DDBJ whole genome shotgun (WGS) entry which is preliminary data.</text>
</comment>
<feature type="compositionally biased region" description="Basic and acidic residues" evidence="1">
    <location>
        <begin position="70"/>
        <end position="87"/>
    </location>
</feature>
<dbReference type="InterPro" id="IPR021109">
    <property type="entry name" value="Peptidase_aspartic_dom_sf"/>
</dbReference>
<sequence length="170" mass="19192">IYEADLSKRTRTSKEQEEQQGMKRNKRKPESVMDLDEEIFKIANTPLCTLKPSSQSFQLANKVRFQNPSSKEEIPSTPKEKPARKTYLDTPLSKETPQFPLDKEGESRSELGYIKLTVNEEFHQALLDTGSMVNTIPVLAQQLGLVIIEKPMKIKGVGGHHTEILGIAEK</sequence>
<evidence type="ECO:0000256" key="1">
    <source>
        <dbReference type="SAM" id="MobiDB-lite"/>
    </source>
</evidence>
<dbReference type="Gene3D" id="2.40.70.10">
    <property type="entry name" value="Acid Proteases"/>
    <property type="match status" value="1"/>
</dbReference>
<evidence type="ECO:0008006" key="4">
    <source>
        <dbReference type="Google" id="ProtNLM"/>
    </source>
</evidence>
<feature type="non-terminal residue" evidence="2">
    <location>
        <position position="170"/>
    </location>
</feature>
<proteinExistence type="predicted"/>